<keyword evidence="1" id="KW-0732">Signal</keyword>
<feature type="chain" id="PRO_5001633614" description="Secreted protein" evidence="1">
    <location>
        <begin position="18"/>
        <end position="213"/>
    </location>
</feature>
<dbReference type="Proteomes" id="UP000030745">
    <property type="component" value="Unassembled WGS sequence"/>
</dbReference>
<dbReference type="VEuPathDB" id="FungiDB:SPRG_14490"/>
<name>A0A067BP52_SAPPC</name>
<dbReference type="AlphaFoldDB" id="A0A067BP52"/>
<dbReference type="GeneID" id="24136291"/>
<evidence type="ECO:0000313" key="2">
    <source>
        <dbReference type="EMBL" id="KDO20244.1"/>
    </source>
</evidence>
<dbReference type="OrthoDB" id="82298at2759"/>
<keyword evidence="3" id="KW-1185">Reference proteome</keyword>
<protein>
    <recommendedName>
        <fullName evidence="4">Secreted protein</fullName>
    </recommendedName>
</protein>
<dbReference type="RefSeq" id="XP_012209056.1">
    <property type="nucleotide sequence ID" value="XM_012353666.1"/>
</dbReference>
<gene>
    <name evidence="2" type="ORF">SPRG_14490</name>
</gene>
<evidence type="ECO:0000313" key="3">
    <source>
        <dbReference type="Proteomes" id="UP000030745"/>
    </source>
</evidence>
<evidence type="ECO:0008006" key="4">
    <source>
        <dbReference type="Google" id="ProtNLM"/>
    </source>
</evidence>
<feature type="signal peptide" evidence="1">
    <location>
        <begin position="1"/>
        <end position="17"/>
    </location>
</feature>
<accession>A0A067BP52</accession>
<organism evidence="2 3">
    <name type="scientific">Saprolegnia parasitica (strain CBS 223.65)</name>
    <dbReference type="NCBI Taxonomy" id="695850"/>
    <lineage>
        <taxon>Eukaryota</taxon>
        <taxon>Sar</taxon>
        <taxon>Stramenopiles</taxon>
        <taxon>Oomycota</taxon>
        <taxon>Saprolegniomycetes</taxon>
        <taxon>Saprolegniales</taxon>
        <taxon>Saprolegniaceae</taxon>
        <taxon>Saprolegnia</taxon>
    </lineage>
</organism>
<reference evidence="2 3" key="1">
    <citation type="journal article" date="2013" name="PLoS Genet.">
        <title>Distinctive expansion of potential virulence genes in the genome of the oomycete fish pathogen Saprolegnia parasitica.</title>
        <authorList>
            <person name="Jiang R.H."/>
            <person name="de Bruijn I."/>
            <person name="Haas B.J."/>
            <person name="Belmonte R."/>
            <person name="Lobach L."/>
            <person name="Christie J."/>
            <person name="van den Ackerveken G."/>
            <person name="Bottin A."/>
            <person name="Bulone V."/>
            <person name="Diaz-Moreno S.M."/>
            <person name="Dumas B."/>
            <person name="Fan L."/>
            <person name="Gaulin E."/>
            <person name="Govers F."/>
            <person name="Grenville-Briggs L.J."/>
            <person name="Horner N.R."/>
            <person name="Levin J.Z."/>
            <person name="Mammella M."/>
            <person name="Meijer H.J."/>
            <person name="Morris P."/>
            <person name="Nusbaum C."/>
            <person name="Oome S."/>
            <person name="Phillips A.J."/>
            <person name="van Rooyen D."/>
            <person name="Rzeszutek E."/>
            <person name="Saraiva M."/>
            <person name="Secombes C.J."/>
            <person name="Seidl M.F."/>
            <person name="Snel B."/>
            <person name="Stassen J.H."/>
            <person name="Sykes S."/>
            <person name="Tripathy S."/>
            <person name="van den Berg H."/>
            <person name="Vega-Arreguin J.C."/>
            <person name="Wawra S."/>
            <person name="Young S.K."/>
            <person name="Zeng Q."/>
            <person name="Dieguez-Uribeondo J."/>
            <person name="Russ C."/>
            <person name="Tyler B.M."/>
            <person name="van West P."/>
        </authorList>
    </citation>
    <scope>NUCLEOTIDE SEQUENCE [LARGE SCALE GENOMIC DNA]</scope>
    <source>
        <strain evidence="2 3">CBS 223.65</strain>
    </source>
</reference>
<dbReference type="EMBL" id="KK583318">
    <property type="protein sequence ID" value="KDO20244.1"/>
    <property type="molecule type" value="Genomic_DNA"/>
</dbReference>
<sequence length="213" mass="22968">MLRSVILSLVAATATYARHGIYHEYVHPMAGGNSGIFHVPASTAVTTYRATYLKAVTACLDQTQDDIVGSFVKAVPTVKGPWMLVTDMSATDVTSDDCPTVPTAYRRYVKQLNASVAGFMKTLPQGDYATTVIDAVSCDFHLPNVATTNDDEAWWSRPATLLGGRMRAWTLQRPDGSFLNVTAPAKTLTVALDVNVTMFGRLSVVSIDSMADA</sequence>
<evidence type="ECO:0000256" key="1">
    <source>
        <dbReference type="SAM" id="SignalP"/>
    </source>
</evidence>
<proteinExistence type="predicted"/>
<dbReference type="KEGG" id="spar:SPRG_14490"/>
<dbReference type="OMA" id="PWMLVTD"/>